<evidence type="ECO:0000313" key="2">
    <source>
        <dbReference type="Proteomes" id="UP000225872"/>
    </source>
</evidence>
<accession>A0A2B2GMZ6</accession>
<gene>
    <name evidence="1" type="ORF">COD09_27150</name>
</gene>
<name>A0A2B2GMZ6_BACCE</name>
<protein>
    <recommendedName>
        <fullName evidence="3">DUF4145 domain-containing protein</fullName>
    </recommendedName>
</protein>
<dbReference type="SUPFAM" id="SSF158668">
    <property type="entry name" value="MtlR-like"/>
    <property type="match status" value="1"/>
</dbReference>
<evidence type="ECO:0000313" key="1">
    <source>
        <dbReference type="EMBL" id="PGS91876.1"/>
    </source>
</evidence>
<organism evidence="1 2">
    <name type="scientific">Bacillus cereus</name>
    <dbReference type="NCBI Taxonomy" id="1396"/>
    <lineage>
        <taxon>Bacteria</taxon>
        <taxon>Bacillati</taxon>
        <taxon>Bacillota</taxon>
        <taxon>Bacilli</taxon>
        <taxon>Bacillales</taxon>
        <taxon>Bacillaceae</taxon>
        <taxon>Bacillus</taxon>
        <taxon>Bacillus cereus group</taxon>
    </lineage>
</organism>
<evidence type="ECO:0008006" key="3">
    <source>
        <dbReference type="Google" id="ProtNLM"/>
    </source>
</evidence>
<comment type="caution">
    <text evidence="1">The sequence shown here is derived from an EMBL/GenBank/DDBJ whole genome shotgun (WGS) entry which is preliminary data.</text>
</comment>
<sequence length="219" mass="25824">MNSIEVIEDEVVSILKGIAGIFSFKIAEQVNEFLTVTDGEDSLQIILRGHLYVEYELERLLRHNIENPDSILTDRFMFMNKINLAIALGLLPKSRKNTYKKLNDLRNKYAHKLRFEVSDKDLDDFISVMDEEVKDDFSEKHKDVDVKDIKLKLKHVLSAVWMDASKTVYIREVEKYKEQMDAVRELCRTFGGNEEQFITLKRQKLLELKERIEFIIDEY</sequence>
<dbReference type="EMBL" id="NULO01000139">
    <property type="protein sequence ID" value="PGS91876.1"/>
    <property type="molecule type" value="Genomic_DNA"/>
</dbReference>
<dbReference type="Proteomes" id="UP000225872">
    <property type="component" value="Unassembled WGS sequence"/>
</dbReference>
<dbReference type="AlphaFoldDB" id="A0A2B2GMZ6"/>
<reference evidence="1 2" key="1">
    <citation type="submission" date="2017-09" db="EMBL/GenBank/DDBJ databases">
        <title>Large-scale bioinformatics analysis of Bacillus genomes uncovers conserved roles of natural products in bacterial physiology.</title>
        <authorList>
            <consortium name="Agbiome Team Llc"/>
            <person name="Bleich R.M."/>
            <person name="Grubbs K.J."/>
            <person name="Santa Maria K.C."/>
            <person name="Allen S.E."/>
            <person name="Farag S."/>
            <person name="Shank E.A."/>
            <person name="Bowers A."/>
        </authorList>
    </citation>
    <scope>NUCLEOTIDE SEQUENCE [LARGE SCALE GENOMIC DNA]</scope>
    <source>
        <strain evidence="1 2">AFS041432</strain>
    </source>
</reference>
<dbReference type="InterPro" id="IPR038026">
    <property type="entry name" value="MtlR-like_sf"/>
</dbReference>
<proteinExistence type="predicted"/>
<dbReference type="RefSeq" id="WP_098402135.1">
    <property type="nucleotide sequence ID" value="NZ_NULO01000139.1"/>
</dbReference>